<evidence type="ECO:0000313" key="3">
    <source>
        <dbReference type="EMBL" id="CAL4792959.1"/>
    </source>
</evidence>
<name>A0A9P1D9I6_9DINO</name>
<dbReference type="EMBL" id="CAMXCT030003668">
    <property type="protein sequence ID" value="CAL4792959.1"/>
    <property type="molecule type" value="Genomic_DNA"/>
</dbReference>
<dbReference type="AlphaFoldDB" id="A0A9P1D9I6"/>
<proteinExistence type="predicted"/>
<comment type="caution">
    <text evidence="2">The sequence shown here is derived from an EMBL/GenBank/DDBJ whole genome shotgun (WGS) entry which is preliminary data.</text>
</comment>
<dbReference type="Proteomes" id="UP001152797">
    <property type="component" value="Unassembled WGS sequence"/>
</dbReference>
<feature type="chain" id="PRO_5043271294" evidence="1">
    <location>
        <begin position="22"/>
        <end position="173"/>
    </location>
</feature>
<organism evidence="2">
    <name type="scientific">Cladocopium goreaui</name>
    <dbReference type="NCBI Taxonomy" id="2562237"/>
    <lineage>
        <taxon>Eukaryota</taxon>
        <taxon>Sar</taxon>
        <taxon>Alveolata</taxon>
        <taxon>Dinophyceae</taxon>
        <taxon>Suessiales</taxon>
        <taxon>Symbiodiniaceae</taxon>
        <taxon>Cladocopium</taxon>
    </lineage>
</organism>
<feature type="signal peptide" evidence="1">
    <location>
        <begin position="1"/>
        <end position="21"/>
    </location>
</feature>
<evidence type="ECO:0000256" key="1">
    <source>
        <dbReference type="SAM" id="SignalP"/>
    </source>
</evidence>
<dbReference type="EMBL" id="CAMXCT020003668">
    <property type="protein sequence ID" value="CAL1159022.1"/>
    <property type="molecule type" value="Genomic_DNA"/>
</dbReference>
<keyword evidence="1" id="KW-0732">Signal</keyword>
<gene>
    <name evidence="2" type="ORF">C1SCF055_LOCUS31355</name>
</gene>
<protein>
    <submittedName>
        <fullName evidence="2">Uncharacterized protein</fullName>
    </submittedName>
</protein>
<dbReference type="EMBL" id="CAMXCT010003668">
    <property type="protein sequence ID" value="CAI4005647.1"/>
    <property type="molecule type" value="Genomic_DNA"/>
</dbReference>
<reference evidence="3 4" key="2">
    <citation type="submission" date="2024-05" db="EMBL/GenBank/DDBJ databases">
        <authorList>
            <person name="Chen Y."/>
            <person name="Shah S."/>
            <person name="Dougan E. K."/>
            <person name="Thang M."/>
            <person name="Chan C."/>
        </authorList>
    </citation>
    <scope>NUCLEOTIDE SEQUENCE [LARGE SCALE GENOMIC DNA]</scope>
</reference>
<reference evidence="2" key="1">
    <citation type="submission" date="2022-10" db="EMBL/GenBank/DDBJ databases">
        <authorList>
            <person name="Chen Y."/>
            <person name="Dougan E. K."/>
            <person name="Chan C."/>
            <person name="Rhodes N."/>
            <person name="Thang M."/>
        </authorList>
    </citation>
    <scope>NUCLEOTIDE SEQUENCE</scope>
</reference>
<evidence type="ECO:0000313" key="4">
    <source>
        <dbReference type="Proteomes" id="UP001152797"/>
    </source>
</evidence>
<evidence type="ECO:0000313" key="2">
    <source>
        <dbReference type="EMBL" id="CAI4005647.1"/>
    </source>
</evidence>
<sequence>MAHLTIGRLTAFGTLLWLSLANTEHATSGCLVQRKAAPEKTSEGVTDDERPLTLSERLGVLYIPPSGSHEVISELSENRLLHAVQKACDEALFCDLHVVNDHTKLSRMTEANIAVVLGNVTRASQIFPAAMPLQLQPREDVDVQLVLSNLRSSLAKARAQAVLEAMRLGRVGV</sequence>
<keyword evidence="4" id="KW-1185">Reference proteome</keyword>
<accession>A0A9P1D9I6</accession>